<dbReference type="PANTHER" id="PTHR45644">
    <property type="entry name" value="AAA ATPASE, PUTATIVE (AFU_ORTHOLOGUE AFUA_2G12920)-RELATED-RELATED"/>
    <property type="match status" value="1"/>
</dbReference>
<dbReference type="GO" id="GO:0005524">
    <property type="term" value="F:ATP binding"/>
    <property type="evidence" value="ECO:0007669"/>
    <property type="project" value="UniProtKB-KW"/>
</dbReference>
<evidence type="ECO:0000313" key="6">
    <source>
        <dbReference type="Proteomes" id="UP000077755"/>
    </source>
</evidence>
<accession>A0A166CPL1</accession>
<dbReference type="Gramene" id="KZN04172">
    <property type="protein sequence ID" value="KZN04172"/>
    <property type="gene ID" value="DCAR_005009"/>
</dbReference>
<keyword evidence="6" id="KW-1185">Reference proteome</keyword>
<dbReference type="AlphaFoldDB" id="A0A166CPL1"/>
<evidence type="ECO:0000313" key="4">
    <source>
        <dbReference type="EMBL" id="KZN04172.1"/>
    </source>
</evidence>
<sequence length="154" mass="16935">MLTKLSGSVMILGSHILDPGDDYGEVDDRLTLSYKIETKAPDDESHHEEPGREEPTASSEARTGSTIPENKGEPETLAPTGKKRKIQEGQNSEGTSVTREEKKVKTITIRPLNMADFREAKNQVAASYAAEGSAMNKLKQWNELYGEGGSRKKE</sequence>
<dbReference type="Proteomes" id="UP000077755">
    <property type="component" value="Chromosome 2"/>
</dbReference>
<dbReference type="InterPro" id="IPR051701">
    <property type="entry name" value="Mito_OM_Translocase_MSP1"/>
</dbReference>
<name>A0A166CPL1_DAUCS</name>
<feature type="compositionally biased region" description="Polar residues" evidence="3">
    <location>
        <begin position="88"/>
        <end position="97"/>
    </location>
</feature>
<keyword evidence="1" id="KW-0547">Nucleotide-binding</keyword>
<proteinExistence type="predicted"/>
<feature type="region of interest" description="Disordered" evidence="3">
    <location>
        <begin position="34"/>
        <end position="103"/>
    </location>
</feature>
<dbReference type="EMBL" id="LNRQ01000002">
    <property type="protein sequence ID" value="KZN04172.1"/>
    <property type="molecule type" value="Genomic_DNA"/>
</dbReference>
<evidence type="ECO:0000256" key="2">
    <source>
        <dbReference type="ARBA" id="ARBA00022840"/>
    </source>
</evidence>
<feature type="compositionally biased region" description="Polar residues" evidence="3">
    <location>
        <begin position="56"/>
        <end position="68"/>
    </location>
</feature>
<dbReference type="PANTHER" id="PTHR45644:SF76">
    <property type="entry name" value="AAA+ ATPASE DOMAIN-CONTAINING PROTEIN"/>
    <property type="match status" value="1"/>
</dbReference>
<evidence type="ECO:0000313" key="5">
    <source>
        <dbReference type="EMBL" id="WOG86332.1"/>
    </source>
</evidence>
<reference evidence="4" key="1">
    <citation type="journal article" date="2016" name="Nat. Genet.">
        <title>A high-quality carrot genome assembly provides new insights into carotenoid accumulation and asterid genome evolution.</title>
        <authorList>
            <person name="Iorizzo M."/>
            <person name="Ellison S."/>
            <person name="Senalik D."/>
            <person name="Zeng P."/>
            <person name="Satapoomin P."/>
            <person name="Huang J."/>
            <person name="Bowman M."/>
            <person name="Iovene M."/>
            <person name="Sanseverino W."/>
            <person name="Cavagnaro P."/>
            <person name="Yildiz M."/>
            <person name="Macko-Podgorni A."/>
            <person name="Moranska E."/>
            <person name="Grzebelus E."/>
            <person name="Grzebelus D."/>
            <person name="Ashrafi H."/>
            <person name="Zheng Z."/>
            <person name="Cheng S."/>
            <person name="Spooner D."/>
            <person name="Van Deynze A."/>
            <person name="Simon P."/>
        </authorList>
    </citation>
    <scope>NUCLEOTIDE SEQUENCE [LARGE SCALE GENOMIC DNA]</scope>
    <source>
        <tissue evidence="4">Leaf</tissue>
    </source>
</reference>
<dbReference type="STRING" id="79200.A0A166CPL1"/>
<dbReference type="EMBL" id="CP093344">
    <property type="protein sequence ID" value="WOG86332.1"/>
    <property type="molecule type" value="Genomic_DNA"/>
</dbReference>
<keyword evidence="2" id="KW-0067">ATP-binding</keyword>
<evidence type="ECO:0000256" key="1">
    <source>
        <dbReference type="ARBA" id="ARBA00022741"/>
    </source>
</evidence>
<dbReference type="GO" id="GO:0005741">
    <property type="term" value="C:mitochondrial outer membrane"/>
    <property type="evidence" value="ECO:0007669"/>
    <property type="project" value="TreeGrafter"/>
</dbReference>
<feature type="compositionally biased region" description="Basic and acidic residues" evidence="3">
    <location>
        <begin position="34"/>
        <end position="55"/>
    </location>
</feature>
<reference evidence="5" key="2">
    <citation type="submission" date="2022-03" db="EMBL/GenBank/DDBJ databases">
        <title>Draft title - Genomic analysis of global carrot germplasm unveils the trajectory of domestication and the origin of high carotenoid orange carrot.</title>
        <authorList>
            <person name="Iorizzo M."/>
            <person name="Ellison S."/>
            <person name="Senalik D."/>
            <person name="Macko-Podgorni A."/>
            <person name="Grzebelus D."/>
            <person name="Bostan H."/>
            <person name="Rolling W."/>
            <person name="Curaba J."/>
            <person name="Simon P."/>
        </authorList>
    </citation>
    <scope>NUCLEOTIDE SEQUENCE</scope>
    <source>
        <tissue evidence="5">Leaf</tissue>
    </source>
</reference>
<protein>
    <submittedName>
        <fullName evidence="4">Uncharacterized protein</fullName>
    </submittedName>
</protein>
<evidence type="ECO:0000256" key="3">
    <source>
        <dbReference type="SAM" id="MobiDB-lite"/>
    </source>
</evidence>
<gene>
    <name evidence="4" type="ORF">DCAR_005009</name>
    <name evidence="5" type="ORF">DCAR_0205534</name>
</gene>
<organism evidence="4">
    <name type="scientific">Daucus carota subsp. sativus</name>
    <name type="common">Carrot</name>
    <dbReference type="NCBI Taxonomy" id="79200"/>
    <lineage>
        <taxon>Eukaryota</taxon>
        <taxon>Viridiplantae</taxon>
        <taxon>Streptophyta</taxon>
        <taxon>Embryophyta</taxon>
        <taxon>Tracheophyta</taxon>
        <taxon>Spermatophyta</taxon>
        <taxon>Magnoliopsida</taxon>
        <taxon>eudicotyledons</taxon>
        <taxon>Gunneridae</taxon>
        <taxon>Pentapetalae</taxon>
        <taxon>asterids</taxon>
        <taxon>campanulids</taxon>
        <taxon>Apiales</taxon>
        <taxon>Apiaceae</taxon>
        <taxon>Apioideae</taxon>
        <taxon>Scandiceae</taxon>
        <taxon>Daucinae</taxon>
        <taxon>Daucus</taxon>
        <taxon>Daucus sect. Daucus</taxon>
    </lineage>
</organism>